<dbReference type="RefSeq" id="XP_060670433.1">
    <property type="nucleotide sequence ID" value="XM_060814450.1"/>
</dbReference>
<evidence type="ECO:0000256" key="6">
    <source>
        <dbReference type="ARBA" id="ARBA00023295"/>
    </source>
</evidence>
<evidence type="ECO:0000256" key="10">
    <source>
        <dbReference type="SAM" id="SignalP"/>
    </source>
</evidence>
<evidence type="ECO:0000256" key="3">
    <source>
        <dbReference type="ARBA" id="ARBA00022512"/>
    </source>
</evidence>
<keyword evidence="10" id="KW-0732">Signal</keyword>
<evidence type="ECO:0000256" key="9">
    <source>
        <dbReference type="RuleBase" id="RU361169"/>
    </source>
</evidence>
<keyword evidence="5 9" id="KW-0378">Hydrolase</keyword>
<dbReference type="InterPro" id="IPR000743">
    <property type="entry name" value="Glyco_hydro_28"/>
</dbReference>
<dbReference type="GeneID" id="132800527"/>
<dbReference type="Proteomes" id="UP001652623">
    <property type="component" value="Chromosome 2"/>
</dbReference>
<evidence type="ECO:0000256" key="7">
    <source>
        <dbReference type="ARBA" id="ARBA00023316"/>
    </source>
</evidence>
<reference evidence="12" key="2">
    <citation type="submission" date="2025-08" db="UniProtKB">
        <authorList>
            <consortium name="RefSeq"/>
        </authorList>
    </citation>
    <scope>IDENTIFICATION</scope>
    <source>
        <tissue evidence="12">Seedling</tissue>
    </source>
</reference>
<keyword evidence="4" id="KW-0964">Secreted</keyword>
<evidence type="ECO:0000256" key="2">
    <source>
        <dbReference type="ARBA" id="ARBA00008834"/>
    </source>
</evidence>
<name>A0ABM4A121_ZIZJJ</name>
<evidence type="ECO:0000256" key="5">
    <source>
        <dbReference type="ARBA" id="ARBA00022801"/>
    </source>
</evidence>
<proteinExistence type="inferred from homology"/>
<keyword evidence="3" id="KW-0134">Cell wall</keyword>
<feature type="active site" evidence="8">
    <location>
        <position position="269"/>
    </location>
</feature>
<dbReference type="Gene3D" id="2.160.20.10">
    <property type="entry name" value="Single-stranded right-handed beta-helix, Pectin lyase-like"/>
    <property type="match status" value="1"/>
</dbReference>
<dbReference type="Pfam" id="PF00295">
    <property type="entry name" value="Glyco_hydro_28"/>
    <property type="match status" value="1"/>
</dbReference>
<dbReference type="SUPFAM" id="SSF51126">
    <property type="entry name" value="Pectin lyase-like"/>
    <property type="match status" value="1"/>
</dbReference>
<keyword evidence="6 9" id="KW-0326">Glycosidase</keyword>
<evidence type="ECO:0000313" key="12">
    <source>
        <dbReference type="RefSeq" id="XP_060670433.1"/>
    </source>
</evidence>
<evidence type="ECO:0000256" key="8">
    <source>
        <dbReference type="PROSITE-ProRule" id="PRU10052"/>
    </source>
</evidence>
<comment type="similarity">
    <text evidence="2 9">Belongs to the glycosyl hydrolase 28 family.</text>
</comment>
<dbReference type="InterPro" id="IPR012334">
    <property type="entry name" value="Pectin_lyas_fold"/>
</dbReference>
<organism evidence="11 12">
    <name type="scientific">Ziziphus jujuba</name>
    <name type="common">Chinese jujube</name>
    <name type="synonym">Ziziphus sativa</name>
    <dbReference type="NCBI Taxonomy" id="326968"/>
    <lineage>
        <taxon>Eukaryota</taxon>
        <taxon>Viridiplantae</taxon>
        <taxon>Streptophyta</taxon>
        <taxon>Embryophyta</taxon>
        <taxon>Tracheophyta</taxon>
        <taxon>Spermatophyta</taxon>
        <taxon>Magnoliopsida</taxon>
        <taxon>eudicotyledons</taxon>
        <taxon>Gunneridae</taxon>
        <taxon>Pentapetalae</taxon>
        <taxon>rosids</taxon>
        <taxon>fabids</taxon>
        <taxon>Rosales</taxon>
        <taxon>Rhamnaceae</taxon>
        <taxon>Paliureae</taxon>
        <taxon>Ziziphus</taxon>
    </lineage>
</organism>
<protein>
    <submittedName>
        <fullName evidence="12">Polygalacturonase-like</fullName>
    </submittedName>
</protein>
<feature type="chain" id="PRO_5046608365" evidence="10">
    <location>
        <begin position="22"/>
        <end position="422"/>
    </location>
</feature>
<comment type="subcellular location">
    <subcellularLocation>
        <location evidence="1">Secreted</location>
        <location evidence="1">Cell wall</location>
    </subcellularLocation>
</comment>
<keyword evidence="11" id="KW-1185">Reference proteome</keyword>
<feature type="signal peptide" evidence="10">
    <location>
        <begin position="1"/>
        <end position="21"/>
    </location>
</feature>
<evidence type="ECO:0000313" key="11">
    <source>
        <dbReference type="Proteomes" id="UP001652623"/>
    </source>
</evidence>
<dbReference type="PROSITE" id="PS00502">
    <property type="entry name" value="POLYGALACTURONASE"/>
    <property type="match status" value="1"/>
</dbReference>
<evidence type="ECO:0000256" key="1">
    <source>
        <dbReference type="ARBA" id="ARBA00004191"/>
    </source>
</evidence>
<dbReference type="PANTHER" id="PTHR31375">
    <property type="match status" value="1"/>
</dbReference>
<sequence length="422" mass="46590">MSRKIHLLLPLLLVIFSASFSLSFSHGVHRKGMPKISSLASSRPYKIINVDDFGAKGDGKTDDSKAFKSAWNKACSSEDPVVLLVPNNKYLLKPMRFSGPCKSDQLNNHRILRIKGTIVASDDRSDYKDRRHWLVFEEIDHLRVEGSGTFDGNGKIWWQKSCKINKSLPCSAAPTAVTFIRCNHLRVAGLNFLNAQKMHLSFQKCVNVKALNLKLTAPEHSPNTDGIHITATRNIRLSNCTIGTGDDCISIVSGSKNILATDITCGPGHGISIGSLGARNSEDHVSNVFVDRATFTGTTNGVRIKTWQGGSGYAKVIRFLNIIMNRVKNPIIIDQDYCDQKKPCHEQKSAVQISNVIYSNITGTSSSKVAIKLDCSENLPCQDIVMHDVNLVTNHGKDDDNVKASCENVHFKRTPRKVFPSC</sequence>
<dbReference type="InterPro" id="IPR011050">
    <property type="entry name" value="Pectin_lyase_fold/virulence"/>
</dbReference>
<evidence type="ECO:0000256" key="4">
    <source>
        <dbReference type="ARBA" id="ARBA00022525"/>
    </source>
</evidence>
<reference evidence="11" key="1">
    <citation type="submission" date="2025-05" db="UniProtKB">
        <authorList>
            <consortium name="RefSeq"/>
        </authorList>
    </citation>
    <scope>NUCLEOTIDE SEQUENCE [LARGE SCALE GENOMIC DNA]</scope>
</reference>
<gene>
    <name evidence="12" type="primary">LOC132800527</name>
</gene>
<accession>A0ABM4A121</accession>
<keyword evidence="7" id="KW-0961">Cell wall biogenesis/degradation</keyword>